<dbReference type="PANTHER" id="PTHR18964:SF149">
    <property type="entry name" value="BIFUNCTIONAL UDP-N-ACETYLGLUCOSAMINE 2-EPIMERASE_N-ACETYLMANNOSAMINE KINASE"/>
    <property type="match status" value="1"/>
</dbReference>
<evidence type="ECO:0000313" key="4">
    <source>
        <dbReference type="Proteomes" id="UP000008460"/>
    </source>
</evidence>
<dbReference type="InterPro" id="IPR036390">
    <property type="entry name" value="WH_DNA-bd_sf"/>
</dbReference>
<gene>
    <name evidence="3" type="ordered locus">Celf_0078</name>
</gene>
<dbReference type="eggNOG" id="COG1940">
    <property type="taxonomic scope" value="Bacteria"/>
</dbReference>
<evidence type="ECO:0000256" key="1">
    <source>
        <dbReference type="ARBA" id="ARBA00006479"/>
    </source>
</evidence>
<dbReference type="InterPro" id="IPR036388">
    <property type="entry name" value="WH-like_DNA-bd_sf"/>
</dbReference>
<dbReference type="InterPro" id="IPR049874">
    <property type="entry name" value="ROK_cs"/>
</dbReference>
<dbReference type="GO" id="GO:0003700">
    <property type="term" value="F:DNA-binding transcription factor activity"/>
    <property type="evidence" value="ECO:0007669"/>
    <property type="project" value="InterPro"/>
</dbReference>
<reference evidence="3 4" key="1">
    <citation type="submission" date="2011-04" db="EMBL/GenBank/DDBJ databases">
        <title>Complete sequence of Cellulomonas fimi ATCC 484.</title>
        <authorList>
            <consortium name="US DOE Joint Genome Institute"/>
            <person name="Lucas S."/>
            <person name="Han J."/>
            <person name="Lapidus A."/>
            <person name="Cheng J.-F."/>
            <person name="Goodwin L."/>
            <person name="Pitluck S."/>
            <person name="Peters L."/>
            <person name="Chertkov O."/>
            <person name="Detter J.C."/>
            <person name="Han C."/>
            <person name="Tapia R."/>
            <person name="Land M."/>
            <person name="Hauser L."/>
            <person name="Kyrpides N."/>
            <person name="Ivanova N."/>
            <person name="Ovchinnikova G."/>
            <person name="Pagani I."/>
            <person name="Mead D."/>
            <person name="Brumm P."/>
            <person name="Woyke T."/>
        </authorList>
    </citation>
    <scope>NUCLEOTIDE SEQUENCE [LARGE SCALE GENOMIC DNA]</scope>
    <source>
        <strain evidence="4">ATCC 484 / DSM 20113 / JCM 1341 / NBRC 15513 / NCIMB 8980 / NCTC 7547</strain>
    </source>
</reference>
<dbReference type="InterPro" id="IPR000600">
    <property type="entry name" value="ROK"/>
</dbReference>
<evidence type="ECO:0000313" key="3">
    <source>
        <dbReference type="EMBL" id="AEE44228.1"/>
    </source>
</evidence>
<dbReference type="PROSITE" id="PS01125">
    <property type="entry name" value="ROK"/>
    <property type="match status" value="1"/>
</dbReference>
<feature type="domain" description="HTH marR-type" evidence="2">
    <location>
        <begin position="4"/>
        <end position="54"/>
    </location>
</feature>
<accession>F4H4M7</accession>
<dbReference type="RefSeq" id="WP_013769258.1">
    <property type="nucleotide sequence ID" value="NC_015514.1"/>
</dbReference>
<dbReference type="SUPFAM" id="SSF53067">
    <property type="entry name" value="Actin-like ATPase domain"/>
    <property type="match status" value="1"/>
</dbReference>
<dbReference type="InterPro" id="IPR043129">
    <property type="entry name" value="ATPase_NBD"/>
</dbReference>
<dbReference type="AlphaFoldDB" id="F4H4M7"/>
<dbReference type="PANTHER" id="PTHR18964">
    <property type="entry name" value="ROK (REPRESSOR, ORF, KINASE) FAMILY"/>
    <property type="match status" value="1"/>
</dbReference>
<sequence length="382" mass="39159">MSTLPPRAVELLRAVHERPGLTRAEAAKTLDLGTGALTTLVNRLQDARMVAQAAAAPTGSRGRPTTALVPHPDGPLVGVGLVTHRSWVVRVVEVGGAVVAETTGGILGATDGDAVVRDLRRAVDDLDARLDGRVRAAGIAVPGPVRDNRWVKATLLDWSDQDVPALWGAVDRPTDVPLVVVGNDATLAAVGEARRGAARGSHTHLHLHLGIGMGGAVTAGGEALDGDHGAAGEFGHMPFGDPERACPCGAHGCWGRTMDGEDLARALGDPTPADPLAYSERVLDRAAAGDVAAAAAVQAQARSLGRGAAGLVNALDPTLVTLGGLAPRLLAVAPDAVRAAYRSGLMSYRRADPPPLRTAGLGDAAPLVGAAELVWDRLWQTG</sequence>
<dbReference type="Pfam" id="PF00480">
    <property type="entry name" value="ROK"/>
    <property type="match status" value="1"/>
</dbReference>
<keyword evidence="4" id="KW-1185">Reference proteome</keyword>
<dbReference type="KEGG" id="cfi:Celf_0078"/>
<protein>
    <submittedName>
        <fullName evidence="3">ROK family protein</fullName>
    </submittedName>
</protein>
<comment type="similarity">
    <text evidence="1">Belongs to the ROK (NagC/XylR) family.</text>
</comment>
<dbReference type="Proteomes" id="UP000008460">
    <property type="component" value="Chromosome"/>
</dbReference>
<dbReference type="Gene3D" id="3.30.420.40">
    <property type="match status" value="2"/>
</dbReference>
<dbReference type="EMBL" id="CP002666">
    <property type="protein sequence ID" value="AEE44228.1"/>
    <property type="molecule type" value="Genomic_DNA"/>
</dbReference>
<evidence type="ECO:0000259" key="2">
    <source>
        <dbReference type="Pfam" id="PF12802"/>
    </source>
</evidence>
<dbReference type="HOGENOM" id="CLU_036604_13_2_11"/>
<name>F4H4M7_CELFA</name>
<dbReference type="InterPro" id="IPR000835">
    <property type="entry name" value="HTH_MarR-typ"/>
</dbReference>
<dbReference type="Pfam" id="PF12802">
    <property type="entry name" value="MarR_2"/>
    <property type="match status" value="1"/>
</dbReference>
<dbReference type="SUPFAM" id="SSF46785">
    <property type="entry name" value="Winged helix' DNA-binding domain"/>
    <property type="match status" value="1"/>
</dbReference>
<organism evidence="3 4">
    <name type="scientific">Cellulomonas fimi (strain ATCC 484 / DSM 20113 / JCM 1341 / CCUG 24087 / LMG 16345 / NBRC 15513 / NCIMB 8980 / NCTC 7547 / NRS-133)</name>
    <dbReference type="NCBI Taxonomy" id="590998"/>
    <lineage>
        <taxon>Bacteria</taxon>
        <taxon>Bacillati</taxon>
        <taxon>Actinomycetota</taxon>
        <taxon>Actinomycetes</taxon>
        <taxon>Micrococcales</taxon>
        <taxon>Cellulomonadaceae</taxon>
        <taxon>Cellulomonas</taxon>
    </lineage>
</organism>
<proteinExistence type="inferred from homology"/>
<dbReference type="Gene3D" id="1.10.10.10">
    <property type="entry name" value="Winged helix-like DNA-binding domain superfamily/Winged helix DNA-binding domain"/>
    <property type="match status" value="1"/>
</dbReference>